<dbReference type="EMBL" id="JAGSOV010000069">
    <property type="protein sequence ID" value="MCO1659693.1"/>
    <property type="molecule type" value="Genomic_DNA"/>
</dbReference>
<dbReference type="RefSeq" id="WP_252444599.1">
    <property type="nucleotide sequence ID" value="NZ_JAGSOV010000069.1"/>
</dbReference>
<accession>A0ABT1A9M2</accession>
<name>A0ABT1A9M2_9PSEU</name>
<comment type="caution">
    <text evidence="1">The sequence shown here is derived from an EMBL/GenBank/DDBJ whole genome shotgun (WGS) entry which is preliminary data.</text>
</comment>
<keyword evidence="2" id="KW-1185">Reference proteome</keyword>
<evidence type="ECO:0000313" key="2">
    <source>
        <dbReference type="Proteomes" id="UP001165283"/>
    </source>
</evidence>
<gene>
    <name evidence="1" type="ORF">KDL28_31945</name>
</gene>
<dbReference type="Proteomes" id="UP001165283">
    <property type="component" value="Unassembled WGS sequence"/>
</dbReference>
<organism evidence="1 2">
    <name type="scientific">Pseudonocardia humida</name>
    <dbReference type="NCBI Taxonomy" id="2800819"/>
    <lineage>
        <taxon>Bacteria</taxon>
        <taxon>Bacillati</taxon>
        <taxon>Actinomycetota</taxon>
        <taxon>Actinomycetes</taxon>
        <taxon>Pseudonocardiales</taxon>
        <taxon>Pseudonocardiaceae</taxon>
        <taxon>Pseudonocardia</taxon>
    </lineage>
</organism>
<sequence>MHDEGRAVPTEAERRAAEIQAYRDDKAVIEAAAACMRYRAVQQYYAGLQRKEVALGFAVVLDTLAMHLRTLDPDVRRIVVDACAEFTHRVVRDEESYRWRATNGLQ</sequence>
<reference evidence="1" key="1">
    <citation type="submission" date="2021-04" db="EMBL/GenBank/DDBJ databases">
        <title>Pseudonocardia sp. nov., isolated from sandy soil of mangrove forest.</title>
        <authorList>
            <person name="Zan Z."/>
            <person name="Huang R."/>
            <person name="Liu W."/>
        </authorList>
    </citation>
    <scope>NUCLEOTIDE SEQUENCE</scope>
    <source>
        <strain evidence="1">S2-4</strain>
    </source>
</reference>
<protein>
    <submittedName>
        <fullName evidence="1">Uncharacterized protein</fullName>
    </submittedName>
</protein>
<proteinExistence type="predicted"/>
<evidence type="ECO:0000313" key="1">
    <source>
        <dbReference type="EMBL" id="MCO1659693.1"/>
    </source>
</evidence>